<evidence type="ECO:0000256" key="1">
    <source>
        <dbReference type="SAM" id="Phobius"/>
    </source>
</evidence>
<proteinExistence type="predicted"/>
<dbReference type="EMBL" id="CM029050">
    <property type="protein sequence ID" value="KAG2566673.1"/>
    <property type="molecule type" value="Genomic_DNA"/>
</dbReference>
<keyword evidence="3" id="KW-1185">Reference proteome</keyword>
<comment type="caution">
    <text evidence="2">The sequence shown here is derived from an EMBL/GenBank/DDBJ whole genome shotgun (WGS) entry which is preliminary data.</text>
</comment>
<gene>
    <name evidence="2" type="ORF">PVAP13_7NG177751</name>
</gene>
<sequence length="49" mass="5535">MVCRAATIEGLGDPNVQESKLIIHELGILMWLNSLVARMLLVLRLKTHH</sequence>
<keyword evidence="1" id="KW-0472">Membrane</keyword>
<reference evidence="2" key="1">
    <citation type="submission" date="2020-05" db="EMBL/GenBank/DDBJ databases">
        <title>WGS assembly of Panicum virgatum.</title>
        <authorList>
            <person name="Lovell J.T."/>
            <person name="Jenkins J."/>
            <person name="Shu S."/>
            <person name="Juenger T.E."/>
            <person name="Schmutz J."/>
        </authorList>
    </citation>
    <scope>NUCLEOTIDE SEQUENCE</scope>
    <source>
        <strain evidence="2">AP13</strain>
    </source>
</reference>
<protein>
    <submittedName>
        <fullName evidence="2">Uncharacterized protein</fullName>
    </submittedName>
</protein>
<evidence type="ECO:0000313" key="2">
    <source>
        <dbReference type="EMBL" id="KAG2566673.1"/>
    </source>
</evidence>
<keyword evidence="1" id="KW-0812">Transmembrane</keyword>
<evidence type="ECO:0000313" key="3">
    <source>
        <dbReference type="Proteomes" id="UP000823388"/>
    </source>
</evidence>
<name>A0A8T0PXJ9_PANVG</name>
<accession>A0A8T0PXJ9</accession>
<dbReference type="AlphaFoldDB" id="A0A8T0PXJ9"/>
<organism evidence="2 3">
    <name type="scientific">Panicum virgatum</name>
    <name type="common">Blackwell switchgrass</name>
    <dbReference type="NCBI Taxonomy" id="38727"/>
    <lineage>
        <taxon>Eukaryota</taxon>
        <taxon>Viridiplantae</taxon>
        <taxon>Streptophyta</taxon>
        <taxon>Embryophyta</taxon>
        <taxon>Tracheophyta</taxon>
        <taxon>Spermatophyta</taxon>
        <taxon>Magnoliopsida</taxon>
        <taxon>Liliopsida</taxon>
        <taxon>Poales</taxon>
        <taxon>Poaceae</taxon>
        <taxon>PACMAD clade</taxon>
        <taxon>Panicoideae</taxon>
        <taxon>Panicodae</taxon>
        <taxon>Paniceae</taxon>
        <taxon>Panicinae</taxon>
        <taxon>Panicum</taxon>
        <taxon>Panicum sect. Hiantes</taxon>
    </lineage>
</organism>
<keyword evidence="1" id="KW-1133">Transmembrane helix</keyword>
<feature type="transmembrane region" description="Helical" evidence="1">
    <location>
        <begin position="21"/>
        <end position="43"/>
    </location>
</feature>
<dbReference type="Proteomes" id="UP000823388">
    <property type="component" value="Chromosome 7N"/>
</dbReference>